<protein>
    <recommendedName>
        <fullName evidence="1">Glycosyl transferase family 1 domain-containing protein</fullName>
    </recommendedName>
</protein>
<dbReference type="AlphaFoldDB" id="E6QMH1"/>
<sequence>MSQTICVCIVAENASYRFGGEAVLPLHYFARLRARGIDAWLVTHARTRVELDQVFPDDRERIVYIEDSWFYRLVYRSSRLLPRRIALATVNLAGLLLSQWQQRRQVLKLIRKYGVNVVHQPTPVSPRLPSLMRRLGAPVLIGPMNGGMDYPPTFRNVESHWTRWGVALARSASNLVNQLLRGKPEARLLMVANERTRSALPRGLSGEVIRLSENGVDLNIWQPRENTAHPQSESWEFVFVGRLIDLKGLDIAIEALSGIPDARMCVIGDGPMRDTWQQLALSLGLSDRINFHGWASQAECAVVLRSAVAMVLPSYCECGGAVVLEAMAVGIPVIAVNWGGPADYLDSSCGILIEPENRAAMVRGFREAMGRLLASIELQTRLGATARARVVEQYDWERKLDAMIALYRRVSDASFSGRSASPTLGRK</sequence>
<dbReference type="SUPFAM" id="SSF53756">
    <property type="entry name" value="UDP-Glycosyltransferase/glycogen phosphorylase"/>
    <property type="match status" value="1"/>
</dbReference>
<comment type="caution">
    <text evidence="2">The sequence shown here is derived from an EMBL/GenBank/DDBJ whole genome shotgun (WGS) entry which is preliminary data.</text>
</comment>
<feature type="domain" description="Glycosyl transferase family 1" evidence="1">
    <location>
        <begin position="232"/>
        <end position="387"/>
    </location>
</feature>
<dbReference type="PANTHER" id="PTHR45947">
    <property type="entry name" value="SULFOQUINOVOSYL TRANSFERASE SQD2"/>
    <property type="match status" value="1"/>
</dbReference>
<accession>E6QMH1</accession>
<gene>
    <name evidence="2" type="ORF">CARN6_1908</name>
</gene>
<dbReference type="InterPro" id="IPR001296">
    <property type="entry name" value="Glyco_trans_1"/>
</dbReference>
<reference evidence="2" key="1">
    <citation type="submission" date="2009-10" db="EMBL/GenBank/DDBJ databases">
        <title>Diversity of trophic interactions inside an arsenic-rich microbial ecosystem.</title>
        <authorList>
            <person name="Bertin P.N."/>
            <person name="Heinrich-Salmeron A."/>
            <person name="Pelletier E."/>
            <person name="Goulhen-Chollet F."/>
            <person name="Arsene-Ploetze F."/>
            <person name="Gallien S."/>
            <person name="Calteau A."/>
            <person name="Vallenet D."/>
            <person name="Casiot C."/>
            <person name="Chane-Woon-Ming B."/>
            <person name="Giloteaux L."/>
            <person name="Barakat M."/>
            <person name="Bonnefoy V."/>
            <person name="Bruneel O."/>
            <person name="Chandler M."/>
            <person name="Cleiss J."/>
            <person name="Duran R."/>
            <person name="Elbaz-Poulichet F."/>
            <person name="Fonknechten N."/>
            <person name="Lauga B."/>
            <person name="Mornico D."/>
            <person name="Ortet P."/>
            <person name="Schaeffer C."/>
            <person name="Siguier P."/>
            <person name="Alexander Thil Smith A."/>
            <person name="Van Dorsselaer A."/>
            <person name="Weissenbach J."/>
            <person name="Medigue C."/>
            <person name="Le Paslier D."/>
        </authorList>
    </citation>
    <scope>NUCLEOTIDE SEQUENCE</scope>
</reference>
<name>E6QMH1_9ZZZZ</name>
<dbReference type="PANTHER" id="PTHR45947:SF3">
    <property type="entry name" value="SULFOQUINOVOSYL TRANSFERASE SQD2"/>
    <property type="match status" value="1"/>
</dbReference>
<dbReference type="Gene3D" id="3.40.50.2000">
    <property type="entry name" value="Glycogen Phosphorylase B"/>
    <property type="match status" value="2"/>
</dbReference>
<evidence type="ECO:0000313" key="2">
    <source>
        <dbReference type="EMBL" id="CBI08442.1"/>
    </source>
</evidence>
<dbReference type="Pfam" id="PF00534">
    <property type="entry name" value="Glycos_transf_1"/>
    <property type="match status" value="1"/>
</dbReference>
<dbReference type="EMBL" id="CABQ01000219">
    <property type="protein sequence ID" value="CBI08442.1"/>
    <property type="molecule type" value="Genomic_DNA"/>
</dbReference>
<evidence type="ECO:0000259" key="1">
    <source>
        <dbReference type="Pfam" id="PF00534"/>
    </source>
</evidence>
<proteinExistence type="predicted"/>
<organism evidence="2">
    <name type="scientific">mine drainage metagenome</name>
    <dbReference type="NCBI Taxonomy" id="410659"/>
    <lineage>
        <taxon>unclassified sequences</taxon>
        <taxon>metagenomes</taxon>
        <taxon>ecological metagenomes</taxon>
    </lineage>
</organism>
<dbReference type="InterPro" id="IPR050194">
    <property type="entry name" value="Glycosyltransferase_grp1"/>
</dbReference>
<dbReference type="GO" id="GO:0016757">
    <property type="term" value="F:glycosyltransferase activity"/>
    <property type="evidence" value="ECO:0007669"/>
    <property type="project" value="InterPro"/>
</dbReference>